<feature type="domain" description="Tricorn protease C1" evidence="3">
    <location>
        <begin position="19"/>
        <end position="69"/>
    </location>
</feature>
<feature type="chain" id="PRO_5011543274" evidence="1">
    <location>
        <begin position="19"/>
        <end position="395"/>
    </location>
</feature>
<dbReference type="AlphaFoldDB" id="A0A1I1DL56"/>
<organism evidence="4 5">
    <name type="scientific">Flexibacter flexilis DSM 6793</name>
    <dbReference type="NCBI Taxonomy" id="927664"/>
    <lineage>
        <taxon>Bacteria</taxon>
        <taxon>Pseudomonadati</taxon>
        <taxon>Bacteroidota</taxon>
        <taxon>Cytophagia</taxon>
        <taxon>Cytophagales</taxon>
        <taxon>Flexibacteraceae</taxon>
        <taxon>Flexibacter</taxon>
    </lineage>
</organism>
<dbReference type="GO" id="GO:0006508">
    <property type="term" value="P:proteolysis"/>
    <property type="evidence" value="ECO:0007669"/>
    <property type="project" value="UniProtKB-KW"/>
</dbReference>
<keyword evidence="5" id="KW-1185">Reference proteome</keyword>
<keyword evidence="4" id="KW-0378">Hydrolase</keyword>
<dbReference type="Gene3D" id="3.90.226.10">
    <property type="entry name" value="2-enoyl-CoA Hydratase, Chain A, domain 1"/>
    <property type="match status" value="1"/>
</dbReference>
<dbReference type="InterPro" id="IPR028204">
    <property type="entry name" value="Tricorn_C1"/>
</dbReference>
<protein>
    <submittedName>
        <fullName evidence="4">Carboxyl-terminal processing protease</fullName>
    </submittedName>
</protein>
<evidence type="ECO:0000313" key="4">
    <source>
        <dbReference type="EMBL" id="SFB75156.1"/>
    </source>
</evidence>
<dbReference type="Pfam" id="PF03572">
    <property type="entry name" value="Peptidase_S41"/>
    <property type="match status" value="1"/>
</dbReference>
<accession>A0A1I1DL56</accession>
<proteinExistence type="predicted"/>
<dbReference type="STRING" id="927664.SAMN05421780_101271"/>
<dbReference type="EMBL" id="FOLE01000001">
    <property type="protein sequence ID" value="SFB75156.1"/>
    <property type="molecule type" value="Genomic_DNA"/>
</dbReference>
<name>A0A1I1DL56_9BACT</name>
<dbReference type="Pfam" id="PF14684">
    <property type="entry name" value="Tricorn_C1"/>
    <property type="match status" value="1"/>
</dbReference>
<evidence type="ECO:0000256" key="1">
    <source>
        <dbReference type="SAM" id="SignalP"/>
    </source>
</evidence>
<dbReference type="RefSeq" id="WP_091506066.1">
    <property type="nucleotide sequence ID" value="NZ_FOLE01000001.1"/>
</dbReference>
<dbReference type="OrthoDB" id="9812068at2"/>
<feature type="domain" description="Tail specific protease" evidence="2">
    <location>
        <begin position="213"/>
        <end position="369"/>
    </location>
</feature>
<keyword evidence="1" id="KW-0732">Signal</keyword>
<gene>
    <name evidence="4" type="ORF">SAMN05421780_101271</name>
</gene>
<dbReference type="GO" id="GO:0008236">
    <property type="term" value="F:serine-type peptidase activity"/>
    <property type="evidence" value="ECO:0007669"/>
    <property type="project" value="InterPro"/>
</dbReference>
<dbReference type="InterPro" id="IPR005151">
    <property type="entry name" value="Tail-specific_protease"/>
</dbReference>
<evidence type="ECO:0000313" key="5">
    <source>
        <dbReference type="Proteomes" id="UP000199514"/>
    </source>
</evidence>
<dbReference type="Proteomes" id="UP000199514">
    <property type="component" value="Unassembled WGS sequence"/>
</dbReference>
<feature type="signal peptide" evidence="1">
    <location>
        <begin position="1"/>
        <end position="18"/>
    </location>
</feature>
<dbReference type="InterPro" id="IPR029045">
    <property type="entry name" value="ClpP/crotonase-like_dom_sf"/>
</dbReference>
<keyword evidence="4" id="KW-0645">Protease</keyword>
<evidence type="ECO:0000259" key="3">
    <source>
        <dbReference type="Pfam" id="PF14684"/>
    </source>
</evidence>
<evidence type="ECO:0000259" key="2">
    <source>
        <dbReference type="Pfam" id="PF03572"/>
    </source>
</evidence>
<reference evidence="4 5" key="1">
    <citation type="submission" date="2016-10" db="EMBL/GenBank/DDBJ databases">
        <authorList>
            <person name="de Groot N.N."/>
        </authorList>
    </citation>
    <scope>NUCLEOTIDE SEQUENCE [LARGE SCALE GENOMIC DNA]</scope>
    <source>
        <strain evidence="4 5">DSM 6793</strain>
    </source>
</reference>
<dbReference type="Gene3D" id="3.30.750.44">
    <property type="match status" value="1"/>
</dbReference>
<sequence>MKKLLTLAWLLCGLVAFSQNKYQQDFEEFWNDVNTSHAYLDKQQIDWPKVREIYRPIFANVQNDSDFIKNLEKVINELYNGHISLNTNLNSSNKLVPSGADLFAEKKGNHFFVSDLRKGYEAEACGLRVGMEIVKFNDAPILPQLKAFLPTYTNQHSAAMYEYALAMLLAGTHDNPRKITVLEKGKEKAFYLDENKITQSPFLLISKKLNPQTGYIKINNSLFLNNLIAAFDAALDSLLDTQTLVLDLTETPSGGNSTVARAILGRFITQKAAYQQHEFDEKEFGTRRYWVEYVLPRARPYKGKLIVMVGHWTGSMGEGMTIGFDALQRATIVGTPMAKLLGAISGFQASQTRIGYQFPTERLYHLNGTPREDFVPPIRTQNLKQTWEKVNELIR</sequence>
<dbReference type="SUPFAM" id="SSF52096">
    <property type="entry name" value="ClpP/crotonase"/>
    <property type="match status" value="1"/>
</dbReference>